<dbReference type="EMBL" id="MRZV01001015">
    <property type="protein sequence ID" value="PIK41475.1"/>
    <property type="molecule type" value="Genomic_DNA"/>
</dbReference>
<feature type="repeat" description="ANK" evidence="3">
    <location>
        <begin position="146"/>
        <end position="172"/>
    </location>
</feature>
<dbReference type="Gene3D" id="1.25.40.20">
    <property type="entry name" value="Ankyrin repeat-containing domain"/>
    <property type="match status" value="3"/>
</dbReference>
<feature type="compositionally biased region" description="Low complexity" evidence="4">
    <location>
        <begin position="671"/>
        <end position="680"/>
    </location>
</feature>
<evidence type="ECO:0000256" key="1">
    <source>
        <dbReference type="ARBA" id="ARBA00022737"/>
    </source>
</evidence>
<evidence type="ECO:0000256" key="2">
    <source>
        <dbReference type="ARBA" id="ARBA00023043"/>
    </source>
</evidence>
<dbReference type="SUPFAM" id="SSF48403">
    <property type="entry name" value="Ankyrin repeat"/>
    <property type="match status" value="1"/>
</dbReference>
<dbReference type="Pfam" id="PF00023">
    <property type="entry name" value="Ank"/>
    <property type="match status" value="1"/>
</dbReference>
<feature type="region of interest" description="Disordered" evidence="4">
    <location>
        <begin position="644"/>
        <end position="689"/>
    </location>
</feature>
<reference evidence="6 7" key="1">
    <citation type="journal article" date="2017" name="PLoS Biol.">
        <title>The sea cucumber genome provides insights into morphological evolution and visceral regeneration.</title>
        <authorList>
            <person name="Zhang X."/>
            <person name="Sun L."/>
            <person name="Yuan J."/>
            <person name="Sun Y."/>
            <person name="Gao Y."/>
            <person name="Zhang L."/>
            <person name="Li S."/>
            <person name="Dai H."/>
            <person name="Hamel J.F."/>
            <person name="Liu C."/>
            <person name="Yu Y."/>
            <person name="Liu S."/>
            <person name="Lin W."/>
            <person name="Guo K."/>
            <person name="Jin S."/>
            <person name="Xu P."/>
            <person name="Storey K.B."/>
            <person name="Huan P."/>
            <person name="Zhang T."/>
            <person name="Zhou Y."/>
            <person name="Zhang J."/>
            <person name="Lin C."/>
            <person name="Li X."/>
            <person name="Xing L."/>
            <person name="Huo D."/>
            <person name="Sun M."/>
            <person name="Wang L."/>
            <person name="Mercier A."/>
            <person name="Li F."/>
            <person name="Yang H."/>
            <person name="Xiang J."/>
        </authorList>
    </citation>
    <scope>NUCLEOTIDE SEQUENCE [LARGE SCALE GENOMIC DNA]</scope>
    <source>
        <strain evidence="6">Shaxun</strain>
        <tissue evidence="6">Muscle</tissue>
    </source>
</reference>
<keyword evidence="2 3" id="KW-0040">ANK repeat</keyword>
<dbReference type="Pfam" id="PF00536">
    <property type="entry name" value="SAM_1"/>
    <property type="match status" value="1"/>
</dbReference>
<dbReference type="InterPro" id="IPR013761">
    <property type="entry name" value="SAM/pointed_sf"/>
</dbReference>
<evidence type="ECO:0000256" key="3">
    <source>
        <dbReference type="PROSITE-ProRule" id="PRU00023"/>
    </source>
</evidence>
<evidence type="ECO:0000313" key="6">
    <source>
        <dbReference type="EMBL" id="PIK41475.1"/>
    </source>
</evidence>
<proteinExistence type="predicted"/>
<dbReference type="PANTHER" id="PTHR24198:SF165">
    <property type="entry name" value="ANKYRIN REPEAT-CONTAINING PROTEIN-RELATED"/>
    <property type="match status" value="1"/>
</dbReference>
<dbReference type="GO" id="GO:0005737">
    <property type="term" value="C:cytoplasm"/>
    <property type="evidence" value="ECO:0007669"/>
    <property type="project" value="TreeGrafter"/>
</dbReference>
<feature type="repeat" description="ANK" evidence="3">
    <location>
        <begin position="44"/>
        <end position="76"/>
    </location>
</feature>
<feature type="region of interest" description="Disordered" evidence="4">
    <location>
        <begin position="555"/>
        <end position="589"/>
    </location>
</feature>
<feature type="region of interest" description="Disordered" evidence="4">
    <location>
        <begin position="620"/>
        <end position="639"/>
    </location>
</feature>
<accession>A0A2G8K0J5</accession>
<feature type="repeat" description="ANK" evidence="3">
    <location>
        <begin position="314"/>
        <end position="346"/>
    </location>
</feature>
<keyword evidence="1" id="KW-0677">Repeat</keyword>
<protein>
    <submittedName>
        <fullName evidence="6">Putative ankyrin repeat and SAM domain-containing protein 6</fullName>
    </submittedName>
</protein>
<dbReference type="PRINTS" id="PR01415">
    <property type="entry name" value="ANKYRIN"/>
</dbReference>
<dbReference type="PANTHER" id="PTHR24198">
    <property type="entry name" value="ANKYRIN REPEAT AND PROTEIN KINASE DOMAIN-CONTAINING PROTEIN"/>
    <property type="match status" value="1"/>
</dbReference>
<dbReference type="InterPro" id="IPR001660">
    <property type="entry name" value="SAM"/>
</dbReference>
<feature type="domain" description="SAM" evidence="5">
    <location>
        <begin position="715"/>
        <end position="776"/>
    </location>
</feature>
<feature type="compositionally biased region" description="Low complexity" evidence="4">
    <location>
        <begin position="649"/>
        <end position="662"/>
    </location>
</feature>
<dbReference type="OrthoDB" id="539213at2759"/>
<dbReference type="Proteomes" id="UP000230750">
    <property type="component" value="Unassembled WGS sequence"/>
</dbReference>
<dbReference type="STRING" id="307972.A0A2G8K0J5"/>
<dbReference type="InterPro" id="IPR002110">
    <property type="entry name" value="Ankyrin_rpt"/>
</dbReference>
<dbReference type="Gene3D" id="1.10.150.50">
    <property type="entry name" value="Transcription Factor, Ets-1"/>
    <property type="match status" value="1"/>
</dbReference>
<dbReference type="InterPro" id="IPR036770">
    <property type="entry name" value="Ankyrin_rpt-contain_sf"/>
</dbReference>
<comment type="caution">
    <text evidence="6">The sequence shown here is derived from an EMBL/GenBank/DDBJ whole genome shotgun (WGS) entry which is preliminary data.</text>
</comment>
<dbReference type="SMART" id="SM00248">
    <property type="entry name" value="ANK"/>
    <property type="match status" value="9"/>
</dbReference>
<feature type="compositionally biased region" description="Low complexity" evidence="4">
    <location>
        <begin position="572"/>
        <end position="581"/>
    </location>
</feature>
<dbReference type="AlphaFoldDB" id="A0A2G8K0J5"/>
<feature type="repeat" description="ANK" evidence="3">
    <location>
        <begin position="77"/>
        <end position="109"/>
    </location>
</feature>
<name>A0A2G8K0J5_STIJA</name>
<feature type="repeat" description="ANK" evidence="3">
    <location>
        <begin position="280"/>
        <end position="312"/>
    </location>
</feature>
<organism evidence="6 7">
    <name type="scientific">Stichopus japonicus</name>
    <name type="common">Sea cucumber</name>
    <dbReference type="NCBI Taxonomy" id="307972"/>
    <lineage>
        <taxon>Eukaryota</taxon>
        <taxon>Metazoa</taxon>
        <taxon>Echinodermata</taxon>
        <taxon>Eleutherozoa</taxon>
        <taxon>Echinozoa</taxon>
        <taxon>Holothuroidea</taxon>
        <taxon>Aspidochirotacea</taxon>
        <taxon>Aspidochirotida</taxon>
        <taxon>Stichopodidae</taxon>
        <taxon>Apostichopus</taxon>
    </lineage>
</organism>
<dbReference type="SMART" id="SM00454">
    <property type="entry name" value="SAM"/>
    <property type="match status" value="1"/>
</dbReference>
<evidence type="ECO:0000313" key="7">
    <source>
        <dbReference type="Proteomes" id="UP000230750"/>
    </source>
</evidence>
<dbReference type="SUPFAM" id="SSF47769">
    <property type="entry name" value="SAM/Pointed domain"/>
    <property type="match status" value="1"/>
</dbReference>
<dbReference type="PROSITE" id="PS50297">
    <property type="entry name" value="ANK_REP_REGION"/>
    <property type="match status" value="6"/>
</dbReference>
<keyword evidence="7" id="KW-1185">Reference proteome</keyword>
<dbReference type="PROSITE" id="PS50088">
    <property type="entry name" value="ANK_REPEAT"/>
    <property type="match status" value="6"/>
</dbReference>
<dbReference type="PROSITE" id="PS50105">
    <property type="entry name" value="SAM_DOMAIN"/>
    <property type="match status" value="1"/>
</dbReference>
<evidence type="ECO:0000259" key="5">
    <source>
        <dbReference type="PROSITE" id="PS50105"/>
    </source>
</evidence>
<dbReference type="Pfam" id="PF12796">
    <property type="entry name" value="Ank_2"/>
    <property type="match status" value="3"/>
</dbReference>
<gene>
    <name evidence="6" type="ORF">BSL78_21660</name>
</gene>
<evidence type="ECO:0000256" key="4">
    <source>
        <dbReference type="SAM" id="MobiDB-lite"/>
    </source>
</evidence>
<feature type="repeat" description="ANK" evidence="3">
    <location>
        <begin position="180"/>
        <end position="212"/>
    </location>
</feature>
<sequence>MDNGDQQELHRQLVTAFQQGDIDTLHQVLENQNFNSVVDIDLGEGFTPLHLAAGGGHENVVRLLLMRGAMLDSRNAYGWTPLMQAASSGHSHIAALLLQNKANLNTKNKLGASALTLASLGGHLSVVRLLVDYPGIDLNVVEIDGQAITPLMAAALNGYKSVMKLLIDRGADHFHVEKSTGWTNLMMVSLGGGYDAAQLLLDNGADPNTADINQRTALEIATLQDNKEVIELLEMKTTNRVRVADLEKTRIVAATEVGDEELVSHILDEDSSHCNVTSKDGATPLMIAAMLGHVTIAKLLIHKGADVNHKESKSGWTALMQATFHRKLEMVEYLVQVGADVTIQANDGCRALDLALVIINNENDKSGDELIRLLAPQTMPTSDHVGTIDPSRGYNGTSQIGTWDQDDSSKGGLKAWWSRMSNRFRKLKLTRTLRVGSSKLAPMESRSIPLDKTLILTDVGPGKKSLSDDGRLRRKSKDTKSVEFNLGNIARKDSGYGDTHSLRSLSTLPAAFAQTDSKLPSVIPPFLPPTAFEFQTSDRNQHHSQPSIKTMRGFSIKKTNGKPNKLLFTRRSMSGTSPSSSLHNGLTISPNSSGNSSTFFYGKITSGRLSSLPVLSKKDEVRRFSHNQTDRKGERGSDELARYQHMRSRQTASSTSSTLSGSVQPKKKSSRGTGSTTSTLTPPPSPTMQFFIPSNRTEVSVEHKAIPGSSSSGVSEEDELTHLLKKLSLERYAPMFEDQEVDMDAFLALNESDLLEMGIDVSGHRRQLMNVILKQN</sequence>